<evidence type="ECO:0000313" key="3">
    <source>
        <dbReference type="EMBL" id="MBC8363115.1"/>
    </source>
</evidence>
<dbReference type="Pfam" id="PF13181">
    <property type="entry name" value="TPR_8"/>
    <property type="match status" value="1"/>
</dbReference>
<dbReference type="EMBL" id="JACNJH010000257">
    <property type="protein sequence ID" value="MBC8363115.1"/>
    <property type="molecule type" value="Genomic_DNA"/>
</dbReference>
<comment type="caution">
    <text evidence="3">The sequence shown here is derived from an EMBL/GenBank/DDBJ whole genome shotgun (WGS) entry which is preliminary data.</text>
</comment>
<dbReference type="Pfam" id="PF13424">
    <property type="entry name" value="TPR_12"/>
    <property type="match status" value="3"/>
</dbReference>
<dbReference type="PANTHER" id="PTHR10098:SF108">
    <property type="entry name" value="TETRATRICOPEPTIDE REPEAT PROTEIN 28"/>
    <property type="match status" value="1"/>
</dbReference>
<dbReference type="Gene3D" id="1.25.40.10">
    <property type="entry name" value="Tetratricopeptide repeat domain"/>
    <property type="match status" value="3"/>
</dbReference>
<protein>
    <submittedName>
        <fullName evidence="3">CHAT domain-containing protein</fullName>
    </submittedName>
</protein>
<name>A0A8J6NUQ6_9BACT</name>
<evidence type="ECO:0000256" key="1">
    <source>
        <dbReference type="PROSITE-ProRule" id="PRU00339"/>
    </source>
</evidence>
<dbReference type="PROSITE" id="PS50005">
    <property type="entry name" value="TPR"/>
    <property type="match status" value="4"/>
</dbReference>
<feature type="domain" description="CHAT" evidence="2">
    <location>
        <begin position="1428"/>
        <end position="1692"/>
    </location>
</feature>
<accession>A0A8J6NUQ6</accession>
<feature type="repeat" description="TPR" evidence="1">
    <location>
        <begin position="1075"/>
        <end position="1108"/>
    </location>
</feature>
<dbReference type="InterPro" id="IPR024983">
    <property type="entry name" value="CHAT_dom"/>
</dbReference>
<feature type="repeat" description="TPR" evidence="1">
    <location>
        <begin position="1155"/>
        <end position="1188"/>
    </location>
</feature>
<proteinExistence type="predicted"/>
<evidence type="ECO:0000259" key="2">
    <source>
        <dbReference type="Pfam" id="PF12770"/>
    </source>
</evidence>
<gene>
    <name evidence="3" type="ORF">H8E23_17155</name>
</gene>
<dbReference type="InterPro" id="IPR011990">
    <property type="entry name" value="TPR-like_helical_dom_sf"/>
</dbReference>
<dbReference type="SMART" id="SM00028">
    <property type="entry name" value="TPR"/>
    <property type="match status" value="13"/>
</dbReference>
<feature type="repeat" description="TPR" evidence="1">
    <location>
        <begin position="953"/>
        <end position="986"/>
    </location>
</feature>
<dbReference type="SUPFAM" id="SSF48452">
    <property type="entry name" value="TPR-like"/>
    <property type="match status" value="4"/>
</dbReference>
<dbReference type="Proteomes" id="UP000603434">
    <property type="component" value="Unassembled WGS sequence"/>
</dbReference>
<dbReference type="Pfam" id="PF12770">
    <property type="entry name" value="CHAT"/>
    <property type="match status" value="1"/>
</dbReference>
<evidence type="ECO:0000313" key="4">
    <source>
        <dbReference type="Proteomes" id="UP000603434"/>
    </source>
</evidence>
<dbReference type="InterPro" id="IPR019734">
    <property type="entry name" value="TPR_rpt"/>
</dbReference>
<sequence>MGFGQLVPAETAVREQLAEFPANKPVADKDVYGVSLLYHRAGQLAAARGKLAEAFEHFRYSADLSLRMQNPVSTAVNVTNMASLLAMMPPETPGLIRCGHALEVLDIKTTQLLAQNPFVGGKPVAARYHNKMGVYDINLPQRPAGNLESAVLRARALQKAALHFESGLKLLEQEQYLHDRETLALLAALHLNMAGAALNFGETKKAAAHFESARAISRRGLLPELEWRALAGLGRLPEALDVLDTVTLLRAGCGSGEIMAAFGTLVADLARAGNAEAAFNLSERLSELERFNRLAPVVGELQAQGNDPFSRAIFRKLYPKLERIQNLRTKISRTKGEQKQYLLEELNRESRLVEEKLGKDHQMLPDEIRRLQDNQTRETILMLLGLGVQAEETADLVAETADTDKSTNLLKTYNDLIERYQQVRKAAILARPEETSADILTFFGPEPATAADVMKHLPADGKLIRLVATADNVPGYIVFEITPGTIGVTFETLRPETLKRLIPSDEGVCYVGYEAVHRLIADMPDKMPVSYALSGTHLVRSIKNRKPFKRSVLIVPAVAKDIAGYDLKVLKGLSDSQISGATQEANMLLLFDPVALTVAVPTKEGRHSSHFLAVKSPDPTGADQATSAPQTTARIQDTGFAAGDYRIPLQRLLANSPNLSLALLPGASIEDLYFIGHIFSVYGCPGVILPDRFAGASEFVDYFLNNYLSASAQAAMETARALSGGKQRWLQLGFKGMTPAESEAFSRNYFARYVQNGQEALENNLPDRALLLFENAIQIAQNLEQFRQYLAPLYNFGRDSAATAGKQQKALEYANAVVTLMAAQDPDSEQHARALLMLGSVHAQFEQYEKAVPYIEKAVSILADLKLEPDQIEALAGLAVVLANATEYDRALLHLQAAVSLSKVVNQNELLARHYTSIGGIYDRGLNQYALAIKNYNKALSIHRETGDTAGSARMLLSTGRCYRLMGNFLEAKSLYQQALGLIDADHENIHLKTQILFEQANLAWFQARYDEAFKLQRTCYTLSRQHGWPLMQTLALNTSGLIWWTLGNHQKALAELEKALADGRNLMVPDDEIANIIHNTGLVYREMGRYKEALDAFDQALEIDTRLKSRWAVAYDLRNKALTYLRMGQADTSMPLFERAAAEAGSIGNRVNEAKALLGLGDAHLATGNQREAEKAFNDALALSRSMALRETEWRSLYGLAKLRLAANKRQEAIPLLVEAINIIENVRADIKIDQLKESFIDNKLSVYETLVALLADMGKVVEAFEMAERSRARNFVDLLGNQRLSLSGTIAQQLYDRQMLIKSKIQEHEALLAQSTEEADRNMYRQALEKLSGDYNDVMLDIQAENPQLSSMIAVEPLKADKLLAVLEKDVALLAYYVLPDEIFCWIIRPQGITLARTPLGRDTLGRSILEYRRRIQNIEPLEDQSGELFNWLLAPVAGGLNGVKTLGIIPHGPLHYLSFATLSDGSGYLIDRYALFYLPSASVLDYTLKKRIRAKQLRVLAIGNPDLENPAFELPFAEHEVASIQWNFPSITLLTKDKATESWVVNNIEKFGIIHMASHGEFNPVNPLFSAVKLSRDQNTDGNLEAAEIFGLKINADVVVLSACQTGLGKVTGGDDVIGLNRAFFYAGTHTIVSSLWRVSDIATAVLIKQFYRQYVRHNKADSLRLAALHVKQRHPHPSYWGAFTLVGDYY</sequence>
<feature type="repeat" description="TPR" evidence="1">
    <location>
        <begin position="832"/>
        <end position="865"/>
    </location>
</feature>
<dbReference type="PANTHER" id="PTHR10098">
    <property type="entry name" value="RAPSYN-RELATED"/>
    <property type="match status" value="1"/>
</dbReference>
<organism evidence="3 4">
    <name type="scientific">Candidatus Desulfatibia profunda</name>
    <dbReference type="NCBI Taxonomy" id="2841695"/>
    <lineage>
        <taxon>Bacteria</taxon>
        <taxon>Pseudomonadati</taxon>
        <taxon>Thermodesulfobacteriota</taxon>
        <taxon>Desulfobacteria</taxon>
        <taxon>Desulfobacterales</taxon>
        <taxon>Desulfobacterales incertae sedis</taxon>
        <taxon>Candidatus Desulfatibia</taxon>
    </lineage>
</organism>
<dbReference type="PROSITE" id="PS50293">
    <property type="entry name" value="TPR_REGION"/>
    <property type="match status" value="1"/>
</dbReference>
<keyword evidence="1" id="KW-0802">TPR repeat</keyword>
<reference evidence="3 4" key="1">
    <citation type="submission" date="2020-08" db="EMBL/GenBank/DDBJ databases">
        <title>Bridging the membrane lipid divide: bacteria of the FCB group superphylum have the potential to synthesize archaeal ether lipids.</title>
        <authorList>
            <person name="Villanueva L."/>
            <person name="Von Meijenfeldt F.A.B."/>
            <person name="Westbye A.B."/>
            <person name="Yadav S."/>
            <person name="Hopmans E.C."/>
            <person name="Dutilh B.E."/>
            <person name="Sinninghe Damste J.S."/>
        </authorList>
    </citation>
    <scope>NUCLEOTIDE SEQUENCE [LARGE SCALE GENOMIC DNA]</scope>
    <source>
        <strain evidence="3">NIOZ-UU30</strain>
    </source>
</reference>